<keyword evidence="2" id="KW-1185">Reference proteome</keyword>
<proteinExistence type="predicted"/>
<reference evidence="1" key="1">
    <citation type="submission" date="2020-05" db="EMBL/GenBank/DDBJ databases">
        <title>Phylogenomic resolution of chytrid fungi.</title>
        <authorList>
            <person name="Stajich J.E."/>
            <person name="Amses K."/>
            <person name="Simmons R."/>
            <person name="Seto K."/>
            <person name="Myers J."/>
            <person name="Bonds A."/>
            <person name="Quandt C.A."/>
            <person name="Barry K."/>
            <person name="Liu P."/>
            <person name="Grigoriev I."/>
            <person name="Longcore J.E."/>
            <person name="James T.Y."/>
        </authorList>
    </citation>
    <scope>NUCLEOTIDE SEQUENCE</scope>
    <source>
        <strain evidence="1">JEL0476</strain>
    </source>
</reference>
<dbReference type="AlphaFoldDB" id="A0AAD5XWB1"/>
<comment type="caution">
    <text evidence="1">The sequence shown here is derived from an EMBL/GenBank/DDBJ whole genome shotgun (WGS) entry which is preliminary data.</text>
</comment>
<dbReference type="Proteomes" id="UP001211065">
    <property type="component" value="Unassembled WGS sequence"/>
</dbReference>
<evidence type="ECO:0000313" key="2">
    <source>
        <dbReference type="Proteomes" id="UP001211065"/>
    </source>
</evidence>
<dbReference type="EMBL" id="JADGJW010002162">
    <property type="protein sequence ID" value="KAJ3199225.1"/>
    <property type="molecule type" value="Genomic_DNA"/>
</dbReference>
<feature type="non-terminal residue" evidence="1">
    <location>
        <position position="59"/>
    </location>
</feature>
<gene>
    <name evidence="1" type="ORF">HK099_003264</name>
</gene>
<feature type="non-terminal residue" evidence="1">
    <location>
        <position position="1"/>
    </location>
</feature>
<evidence type="ECO:0000313" key="1">
    <source>
        <dbReference type="EMBL" id="KAJ3199225.1"/>
    </source>
</evidence>
<organism evidence="1 2">
    <name type="scientific">Clydaea vesicula</name>
    <dbReference type="NCBI Taxonomy" id="447962"/>
    <lineage>
        <taxon>Eukaryota</taxon>
        <taxon>Fungi</taxon>
        <taxon>Fungi incertae sedis</taxon>
        <taxon>Chytridiomycota</taxon>
        <taxon>Chytridiomycota incertae sedis</taxon>
        <taxon>Chytridiomycetes</taxon>
        <taxon>Lobulomycetales</taxon>
        <taxon>Lobulomycetaceae</taxon>
        <taxon>Clydaea</taxon>
    </lineage>
</organism>
<name>A0AAD5XWB1_9FUNG</name>
<sequence>LSQLYGFSADVVTCDFLNYCEFEYMNRMRPELMVNWLNYSMSSEPHYGIFKGSLEELFS</sequence>
<accession>A0AAD5XWB1</accession>
<protein>
    <submittedName>
        <fullName evidence="1">Uncharacterized protein</fullName>
    </submittedName>
</protein>